<protein>
    <submittedName>
        <fullName evidence="1">Uncharacterized protein</fullName>
    </submittedName>
</protein>
<organism evidence="1 2">
    <name type="scientific">Diphasiastrum complanatum</name>
    <name type="common">Issler's clubmoss</name>
    <name type="synonym">Lycopodium complanatum</name>
    <dbReference type="NCBI Taxonomy" id="34168"/>
    <lineage>
        <taxon>Eukaryota</taxon>
        <taxon>Viridiplantae</taxon>
        <taxon>Streptophyta</taxon>
        <taxon>Embryophyta</taxon>
        <taxon>Tracheophyta</taxon>
        <taxon>Lycopodiopsida</taxon>
        <taxon>Lycopodiales</taxon>
        <taxon>Lycopodiaceae</taxon>
        <taxon>Lycopodioideae</taxon>
        <taxon>Diphasiastrum</taxon>
    </lineage>
</organism>
<evidence type="ECO:0000313" key="2">
    <source>
        <dbReference type="Proteomes" id="UP001162992"/>
    </source>
</evidence>
<keyword evidence="2" id="KW-1185">Reference proteome</keyword>
<accession>A0ACC2AJH5</accession>
<evidence type="ECO:0000313" key="1">
    <source>
        <dbReference type="EMBL" id="KAJ7517676.1"/>
    </source>
</evidence>
<reference evidence="2" key="1">
    <citation type="journal article" date="2024" name="Proc. Natl. Acad. Sci. U.S.A.">
        <title>Extraordinary preservation of gene collinearity over three hundred million years revealed in homosporous lycophytes.</title>
        <authorList>
            <person name="Li C."/>
            <person name="Wickell D."/>
            <person name="Kuo L.Y."/>
            <person name="Chen X."/>
            <person name="Nie B."/>
            <person name="Liao X."/>
            <person name="Peng D."/>
            <person name="Ji J."/>
            <person name="Jenkins J."/>
            <person name="Williams M."/>
            <person name="Shu S."/>
            <person name="Plott C."/>
            <person name="Barry K."/>
            <person name="Rajasekar S."/>
            <person name="Grimwood J."/>
            <person name="Han X."/>
            <person name="Sun S."/>
            <person name="Hou Z."/>
            <person name="He W."/>
            <person name="Dai G."/>
            <person name="Sun C."/>
            <person name="Schmutz J."/>
            <person name="Leebens-Mack J.H."/>
            <person name="Li F.W."/>
            <person name="Wang L."/>
        </authorList>
    </citation>
    <scope>NUCLEOTIDE SEQUENCE [LARGE SCALE GENOMIC DNA]</scope>
    <source>
        <strain evidence="2">cv. PW_Plant_1</strain>
    </source>
</reference>
<comment type="caution">
    <text evidence="1">The sequence shown here is derived from an EMBL/GenBank/DDBJ whole genome shotgun (WGS) entry which is preliminary data.</text>
</comment>
<sequence>MDGAGLQKARESLDIVYLISNLLNTGLDRQTLSILVALCEHGVNPEALAAVVKELRREAAALNRGGNGQSS</sequence>
<dbReference type="Proteomes" id="UP001162992">
    <property type="component" value="Chromosome 21"/>
</dbReference>
<proteinExistence type="predicted"/>
<name>A0ACC2AJH5_DIPCM</name>
<dbReference type="EMBL" id="CM055112">
    <property type="protein sequence ID" value="KAJ7517676.1"/>
    <property type="molecule type" value="Genomic_DNA"/>
</dbReference>
<gene>
    <name evidence="1" type="ORF">O6H91_21G034800</name>
</gene>